<evidence type="ECO:0000313" key="1">
    <source>
        <dbReference type="EMBL" id="OGI46923.1"/>
    </source>
</evidence>
<name>A0A1F6TP66_9PROT</name>
<dbReference type="STRING" id="1817764.A2637_06285"/>
<evidence type="ECO:0000313" key="2">
    <source>
        <dbReference type="Proteomes" id="UP000179360"/>
    </source>
</evidence>
<sequence length="461" mass="51195">MRARAREPGGGAPASGAVTPRLALVAVLLALGGCAGYSDSFDPIAASLAEQRYDRALEALERRPPARRDQVLYLLDRGMLLRMNRDFAGSNQALEAAQARIAELYGKSVSEESLAFVINDATRSYVGEEHEQVLMHLYKALNYLDLGARDEARVEALQVDVRLREFGEKVGYAEDAFARYLTGIIYEDRGEWSDAMIAYRKAYDGYRKYRADYAVDIPQFLKQDLLRLASRQGLRQELARYQKEFALDRWMSLDELRAQGELIFILHAGLAPIKREHAVTLPDPQSGHLVRISLPYYESRPADVARARLTVGGAEVATALVEDVEAIARKSLAAKMPAISARAAARAVVKSQLARAAREGGRGGGDRDNALAAIVLGLGVEVASLLTERADTRGWLTLPHDIQLARLPLPPGSHKIKVDLLDRNDQVVAVREYADVVIRRGRKTFISQHWISPRPYTWRTP</sequence>
<organism evidence="1 2">
    <name type="scientific">Candidatus Muproteobacteria bacterium RIFCSPHIGHO2_01_FULL_65_16</name>
    <dbReference type="NCBI Taxonomy" id="1817764"/>
    <lineage>
        <taxon>Bacteria</taxon>
        <taxon>Pseudomonadati</taxon>
        <taxon>Pseudomonadota</taxon>
        <taxon>Candidatus Muproteobacteria</taxon>
    </lineage>
</organism>
<dbReference type="EMBL" id="MFSY01000034">
    <property type="protein sequence ID" value="OGI46923.1"/>
    <property type="molecule type" value="Genomic_DNA"/>
</dbReference>
<dbReference type="PROSITE" id="PS51257">
    <property type="entry name" value="PROKAR_LIPOPROTEIN"/>
    <property type="match status" value="1"/>
</dbReference>
<dbReference type="Proteomes" id="UP000179360">
    <property type="component" value="Unassembled WGS sequence"/>
</dbReference>
<dbReference type="AlphaFoldDB" id="A0A1F6TP66"/>
<accession>A0A1F6TP66</accession>
<protein>
    <submittedName>
        <fullName evidence="1">Uncharacterized protein</fullName>
    </submittedName>
</protein>
<proteinExistence type="predicted"/>
<gene>
    <name evidence="1" type="ORF">A2637_06285</name>
</gene>
<comment type="caution">
    <text evidence="1">The sequence shown here is derived from an EMBL/GenBank/DDBJ whole genome shotgun (WGS) entry which is preliminary data.</text>
</comment>
<reference evidence="1 2" key="1">
    <citation type="journal article" date="2016" name="Nat. Commun.">
        <title>Thousands of microbial genomes shed light on interconnected biogeochemical processes in an aquifer system.</title>
        <authorList>
            <person name="Anantharaman K."/>
            <person name="Brown C.T."/>
            <person name="Hug L.A."/>
            <person name="Sharon I."/>
            <person name="Castelle C.J."/>
            <person name="Probst A.J."/>
            <person name="Thomas B.C."/>
            <person name="Singh A."/>
            <person name="Wilkins M.J."/>
            <person name="Karaoz U."/>
            <person name="Brodie E.L."/>
            <person name="Williams K.H."/>
            <person name="Hubbard S.S."/>
            <person name="Banfield J.F."/>
        </authorList>
    </citation>
    <scope>NUCLEOTIDE SEQUENCE [LARGE SCALE GENOMIC DNA]</scope>
</reference>